<keyword evidence="5" id="KW-0238">DNA-binding</keyword>
<dbReference type="InterPro" id="IPR036388">
    <property type="entry name" value="WH-like_DNA-bd_sf"/>
</dbReference>
<evidence type="ECO:0000313" key="9">
    <source>
        <dbReference type="EMBL" id="MBK6301390.1"/>
    </source>
</evidence>
<dbReference type="CDD" id="cd07153">
    <property type="entry name" value="Fur_like"/>
    <property type="match status" value="1"/>
</dbReference>
<dbReference type="GO" id="GO:0003700">
    <property type="term" value="F:DNA-binding transcription factor activity"/>
    <property type="evidence" value="ECO:0007669"/>
    <property type="project" value="InterPro"/>
</dbReference>
<dbReference type="InterPro" id="IPR043135">
    <property type="entry name" value="Fur_C"/>
</dbReference>
<feature type="binding site" evidence="7">
    <location>
        <position position="170"/>
    </location>
    <ligand>
        <name>Zn(2+)</name>
        <dbReference type="ChEBI" id="CHEBI:29105"/>
    </ligand>
</feature>
<feature type="binding site" evidence="7">
    <location>
        <position position="173"/>
    </location>
    <ligand>
        <name>Zn(2+)</name>
        <dbReference type="ChEBI" id="CHEBI:29105"/>
    </ligand>
</feature>
<name>A0A934X6L6_9MICO</name>
<organism evidence="9 10">
    <name type="scientific">Candidatus Phosphoribacter hodrii</name>
    <dbReference type="NCBI Taxonomy" id="2953743"/>
    <lineage>
        <taxon>Bacteria</taxon>
        <taxon>Bacillati</taxon>
        <taxon>Actinomycetota</taxon>
        <taxon>Actinomycetes</taxon>
        <taxon>Micrococcales</taxon>
        <taxon>Dermatophilaceae</taxon>
        <taxon>Candidatus Phosphoribacter</taxon>
    </lineage>
</organism>
<accession>A0A934X6L6</accession>
<evidence type="ECO:0000256" key="6">
    <source>
        <dbReference type="ARBA" id="ARBA00023163"/>
    </source>
</evidence>
<comment type="similarity">
    <text evidence="1">Belongs to the Fur family.</text>
</comment>
<gene>
    <name evidence="9" type="ORF">IPF40_10195</name>
</gene>
<dbReference type="Pfam" id="PF01475">
    <property type="entry name" value="FUR"/>
    <property type="match status" value="1"/>
</dbReference>
<dbReference type="Proteomes" id="UP000718281">
    <property type="component" value="Unassembled WGS sequence"/>
</dbReference>
<keyword evidence="6" id="KW-0804">Transcription</keyword>
<dbReference type="PANTHER" id="PTHR33202">
    <property type="entry name" value="ZINC UPTAKE REGULATION PROTEIN"/>
    <property type="match status" value="1"/>
</dbReference>
<keyword evidence="3 7" id="KW-0862">Zinc</keyword>
<feature type="region of interest" description="Disordered" evidence="8">
    <location>
        <begin position="1"/>
        <end position="30"/>
    </location>
</feature>
<dbReference type="PANTHER" id="PTHR33202:SF7">
    <property type="entry name" value="FERRIC UPTAKE REGULATION PROTEIN"/>
    <property type="match status" value="1"/>
</dbReference>
<dbReference type="Gene3D" id="1.10.10.10">
    <property type="entry name" value="Winged helix-like DNA-binding domain superfamily/Winged helix DNA-binding domain"/>
    <property type="match status" value="1"/>
</dbReference>
<evidence type="ECO:0000256" key="3">
    <source>
        <dbReference type="ARBA" id="ARBA00022833"/>
    </source>
</evidence>
<dbReference type="GO" id="GO:0045892">
    <property type="term" value="P:negative regulation of DNA-templated transcription"/>
    <property type="evidence" value="ECO:0007669"/>
    <property type="project" value="TreeGrafter"/>
</dbReference>
<dbReference type="GO" id="GO:0008270">
    <property type="term" value="F:zinc ion binding"/>
    <property type="evidence" value="ECO:0007669"/>
    <property type="project" value="TreeGrafter"/>
</dbReference>
<feature type="binding site" evidence="7">
    <location>
        <position position="130"/>
    </location>
    <ligand>
        <name>Zn(2+)</name>
        <dbReference type="ChEBI" id="CHEBI:29105"/>
    </ligand>
</feature>
<dbReference type="GO" id="GO:0000976">
    <property type="term" value="F:transcription cis-regulatory region binding"/>
    <property type="evidence" value="ECO:0007669"/>
    <property type="project" value="TreeGrafter"/>
</dbReference>
<dbReference type="GO" id="GO:1900376">
    <property type="term" value="P:regulation of secondary metabolite biosynthetic process"/>
    <property type="evidence" value="ECO:0007669"/>
    <property type="project" value="TreeGrafter"/>
</dbReference>
<sequence length="177" mass="18375">MFCRGSRGSEWRGRAAGGPSGRGDRRGSGGARAAYSGLVSDLAAVLRANGMRLTPQRRRVVDALARLGHATPDAVAAEVGADGGSPLAASTIYRALEALEELGLVAHTHLDHRAPTFHLAGHADHIHLVCLGCHTIDEVPVEVAAEFVAGMAAARGFRADITHMAVHGWCSSCGGPQ</sequence>
<dbReference type="SUPFAM" id="SSF46785">
    <property type="entry name" value="Winged helix' DNA-binding domain"/>
    <property type="match status" value="1"/>
</dbReference>
<proteinExistence type="inferred from homology"/>
<keyword evidence="2" id="KW-0678">Repressor</keyword>
<evidence type="ECO:0000256" key="5">
    <source>
        <dbReference type="ARBA" id="ARBA00023125"/>
    </source>
</evidence>
<dbReference type="EMBL" id="JADIXZ010000004">
    <property type="protein sequence ID" value="MBK6301390.1"/>
    <property type="molecule type" value="Genomic_DNA"/>
</dbReference>
<feature type="binding site" evidence="7">
    <location>
        <position position="133"/>
    </location>
    <ligand>
        <name>Zn(2+)</name>
        <dbReference type="ChEBI" id="CHEBI:29105"/>
    </ligand>
</feature>
<dbReference type="AlphaFoldDB" id="A0A934X6L6"/>
<evidence type="ECO:0000256" key="8">
    <source>
        <dbReference type="SAM" id="MobiDB-lite"/>
    </source>
</evidence>
<evidence type="ECO:0000256" key="7">
    <source>
        <dbReference type="PIRSR" id="PIRSR602481-1"/>
    </source>
</evidence>
<dbReference type="InterPro" id="IPR036390">
    <property type="entry name" value="WH_DNA-bd_sf"/>
</dbReference>
<comment type="cofactor">
    <cofactor evidence="7">
        <name>Zn(2+)</name>
        <dbReference type="ChEBI" id="CHEBI:29105"/>
    </cofactor>
    <text evidence="7">Binds 1 zinc ion per subunit.</text>
</comment>
<comment type="caution">
    <text evidence="9">The sequence shown here is derived from an EMBL/GenBank/DDBJ whole genome shotgun (WGS) entry which is preliminary data.</text>
</comment>
<keyword evidence="7" id="KW-0479">Metal-binding</keyword>
<evidence type="ECO:0000256" key="2">
    <source>
        <dbReference type="ARBA" id="ARBA00022491"/>
    </source>
</evidence>
<dbReference type="Gene3D" id="3.30.1490.190">
    <property type="match status" value="1"/>
</dbReference>
<protein>
    <submittedName>
        <fullName evidence="9">Transcriptional repressor</fullName>
    </submittedName>
</protein>
<evidence type="ECO:0000313" key="10">
    <source>
        <dbReference type="Proteomes" id="UP000718281"/>
    </source>
</evidence>
<reference evidence="9 10" key="1">
    <citation type="submission" date="2020-10" db="EMBL/GenBank/DDBJ databases">
        <title>Connecting structure to function with the recovery of over 1000 high-quality activated sludge metagenome-assembled genomes encoding full-length rRNA genes using long-read sequencing.</title>
        <authorList>
            <person name="Singleton C.M."/>
            <person name="Petriglieri F."/>
            <person name="Kristensen J.M."/>
            <person name="Kirkegaard R.H."/>
            <person name="Michaelsen T.Y."/>
            <person name="Andersen M.H."/>
            <person name="Karst S.M."/>
            <person name="Dueholm M.S."/>
            <person name="Nielsen P.H."/>
            <person name="Albertsen M."/>
        </authorList>
    </citation>
    <scope>NUCLEOTIDE SEQUENCE [LARGE SCALE GENOMIC DNA]</scope>
    <source>
        <strain evidence="9">AalE_18-Q3-R2-46_BAT3C.188</strain>
    </source>
</reference>
<keyword evidence="4" id="KW-0805">Transcription regulation</keyword>
<dbReference type="InterPro" id="IPR002481">
    <property type="entry name" value="FUR"/>
</dbReference>
<evidence type="ECO:0000256" key="4">
    <source>
        <dbReference type="ARBA" id="ARBA00023015"/>
    </source>
</evidence>
<evidence type="ECO:0000256" key="1">
    <source>
        <dbReference type="ARBA" id="ARBA00007957"/>
    </source>
</evidence>